<dbReference type="OrthoDB" id="248449at2"/>
<protein>
    <submittedName>
        <fullName evidence="1">Uncharacterized protein</fullName>
    </submittedName>
</protein>
<organism evidence="1 2">
    <name type="scientific">Rubripirellula tenax</name>
    <dbReference type="NCBI Taxonomy" id="2528015"/>
    <lineage>
        <taxon>Bacteria</taxon>
        <taxon>Pseudomonadati</taxon>
        <taxon>Planctomycetota</taxon>
        <taxon>Planctomycetia</taxon>
        <taxon>Pirellulales</taxon>
        <taxon>Pirellulaceae</taxon>
        <taxon>Rubripirellula</taxon>
    </lineage>
</organism>
<evidence type="ECO:0000313" key="1">
    <source>
        <dbReference type="EMBL" id="TWU44512.1"/>
    </source>
</evidence>
<gene>
    <name evidence="1" type="ORF">Poly51_60780</name>
</gene>
<dbReference type="EMBL" id="SJPW01000012">
    <property type="protein sequence ID" value="TWU44512.1"/>
    <property type="molecule type" value="Genomic_DNA"/>
</dbReference>
<dbReference type="AlphaFoldDB" id="A0A5C6E6E2"/>
<dbReference type="Proteomes" id="UP000318288">
    <property type="component" value="Unassembled WGS sequence"/>
</dbReference>
<sequence>MIDSLPERYRRDIEVLVESYGTDQSIYEYISAEQKKHFPKLFGVNRIREVDWSSDQHVARATQHLMSGYALLERGYAKRIHEDRPEELARAASTFGRLSFWWGTRDENDGFLCNANDLLKTLASGDIELVQRYTAVTPQRAITGPMAAKLLHAGITAVISHDRERLADALDEYETWKKPKTYISCMYATLRGLLDSDAVQVAQGLDALINASRKIFQHYDLFKYICLEPHGLYELCRWYDAELVSEFNPDRCLPWDNGLYQWVRSNESRIPHYDVASLSTALQEWLVQLPFRDELAHHWPSER</sequence>
<evidence type="ECO:0000313" key="2">
    <source>
        <dbReference type="Proteomes" id="UP000318288"/>
    </source>
</evidence>
<proteinExistence type="predicted"/>
<reference evidence="1 2" key="1">
    <citation type="submission" date="2019-02" db="EMBL/GenBank/DDBJ databases">
        <title>Deep-cultivation of Planctomycetes and their phenomic and genomic characterization uncovers novel biology.</title>
        <authorList>
            <person name="Wiegand S."/>
            <person name="Jogler M."/>
            <person name="Boedeker C."/>
            <person name="Pinto D."/>
            <person name="Vollmers J."/>
            <person name="Rivas-Marin E."/>
            <person name="Kohn T."/>
            <person name="Peeters S.H."/>
            <person name="Heuer A."/>
            <person name="Rast P."/>
            <person name="Oberbeckmann S."/>
            <person name="Bunk B."/>
            <person name="Jeske O."/>
            <person name="Meyerdierks A."/>
            <person name="Storesund J.E."/>
            <person name="Kallscheuer N."/>
            <person name="Luecker S."/>
            <person name="Lage O.M."/>
            <person name="Pohl T."/>
            <person name="Merkel B.J."/>
            <person name="Hornburger P."/>
            <person name="Mueller R.-W."/>
            <person name="Bruemmer F."/>
            <person name="Labrenz M."/>
            <person name="Spormann A.M."/>
            <person name="Op Den Camp H."/>
            <person name="Overmann J."/>
            <person name="Amann R."/>
            <person name="Jetten M.S.M."/>
            <person name="Mascher T."/>
            <person name="Medema M.H."/>
            <person name="Devos D.P."/>
            <person name="Kaster A.-K."/>
            <person name="Ovreas L."/>
            <person name="Rohde M."/>
            <person name="Galperin M.Y."/>
            <person name="Jogler C."/>
        </authorList>
    </citation>
    <scope>NUCLEOTIDE SEQUENCE [LARGE SCALE GENOMIC DNA]</scope>
    <source>
        <strain evidence="1 2">Poly51</strain>
    </source>
</reference>
<accession>A0A5C6E6E2</accession>
<name>A0A5C6E6E2_9BACT</name>
<comment type="caution">
    <text evidence="1">The sequence shown here is derived from an EMBL/GenBank/DDBJ whole genome shotgun (WGS) entry which is preliminary data.</text>
</comment>
<keyword evidence="2" id="KW-1185">Reference proteome</keyword>
<dbReference type="RefSeq" id="WP_146462447.1">
    <property type="nucleotide sequence ID" value="NZ_SJPW01000012.1"/>
</dbReference>